<dbReference type="GO" id="GO:0016301">
    <property type="term" value="F:kinase activity"/>
    <property type="evidence" value="ECO:0007669"/>
    <property type="project" value="UniProtKB-KW"/>
</dbReference>
<evidence type="ECO:0000256" key="2">
    <source>
        <dbReference type="ARBA" id="ARBA00022448"/>
    </source>
</evidence>
<keyword evidence="10" id="KW-1185">Reference proteome</keyword>
<dbReference type="InterPro" id="IPR004701">
    <property type="entry name" value="PTS_EIIA_man-typ"/>
</dbReference>
<gene>
    <name evidence="9" type="ORF">CKY28_03280</name>
</gene>
<dbReference type="OrthoDB" id="9794368at2"/>
<dbReference type="Pfam" id="PF03610">
    <property type="entry name" value="EIIA-man"/>
    <property type="match status" value="1"/>
</dbReference>
<evidence type="ECO:0000256" key="5">
    <source>
        <dbReference type="ARBA" id="ARBA00022679"/>
    </source>
</evidence>
<dbReference type="InterPro" id="IPR033887">
    <property type="entry name" value="PTS_IIA_man"/>
</dbReference>
<comment type="subcellular location">
    <subcellularLocation>
        <location evidence="1">Cytoplasm</location>
    </subcellularLocation>
</comment>
<dbReference type="Proteomes" id="UP000218151">
    <property type="component" value="Unassembled WGS sequence"/>
</dbReference>
<dbReference type="PROSITE" id="PS51096">
    <property type="entry name" value="PTS_EIIA_TYPE_4"/>
    <property type="match status" value="1"/>
</dbReference>
<dbReference type="PANTHER" id="PTHR33799">
    <property type="entry name" value="PTS PERMEASE-RELATED-RELATED"/>
    <property type="match status" value="1"/>
</dbReference>
<sequence>MIGLVLVTHGRLADEFVTAMEHVVGPQPQVATIAIGPEDDMENRRTDIADAIERVDGGAGVIVLTDLFGGTPSNLAISLMERGRVEVIAGMNLPMLIRLGSARKAMKVVDAVAAAREAGRKYISVASEVLGEAAA</sequence>
<keyword evidence="4" id="KW-0762">Sugar transport</keyword>
<name>A0A2A2SGS8_9SPHN</name>
<dbReference type="AlphaFoldDB" id="A0A2A2SGS8"/>
<dbReference type="InterPro" id="IPR051471">
    <property type="entry name" value="Bacterial_PTS_sugar_comp"/>
</dbReference>
<reference evidence="10" key="1">
    <citation type="submission" date="2017-09" db="EMBL/GenBank/DDBJ databases">
        <authorList>
            <person name="Feng G."/>
            <person name="Zhu H."/>
        </authorList>
    </citation>
    <scope>NUCLEOTIDE SEQUENCE [LARGE SCALE GENOMIC DNA]</scope>
    <source>
        <strain evidence="10">1PNM-20</strain>
    </source>
</reference>
<protein>
    <submittedName>
        <fullName evidence="9">PTS fructose transporter subunit IIA</fullName>
    </submittedName>
</protein>
<proteinExistence type="predicted"/>
<dbReference type="PANTHER" id="PTHR33799:SF1">
    <property type="entry name" value="PTS SYSTEM MANNOSE-SPECIFIC EIIAB COMPONENT-RELATED"/>
    <property type="match status" value="1"/>
</dbReference>
<evidence type="ECO:0000256" key="4">
    <source>
        <dbReference type="ARBA" id="ARBA00022597"/>
    </source>
</evidence>
<dbReference type="GO" id="GO:0005737">
    <property type="term" value="C:cytoplasm"/>
    <property type="evidence" value="ECO:0007669"/>
    <property type="project" value="UniProtKB-SubCell"/>
</dbReference>
<evidence type="ECO:0000313" key="9">
    <source>
        <dbReference type="EMBL" id="PAX08428.1"/>
    </source>
</evidence>
<keyword evidence="2" id="KW-0813">Transport</keyword>
<organism evidence="9 10">
    <name type="scientific">Sphingomonas lenta</name>
    <dbReference type="NCBI Taxonomy" id="1141887"/>
    <lineage>
        <taxon>Bacteria</taxon>
        <taxon>Pseudomonadati</taxon>
        <taxon>Pseudomonadota</taxon>
        <taxon>Alphaproteobacteria</taxon>
        <taxon>Sphingomonadales</taxon>
        <taxon>Sphingomonadaceae</taxon>
        <taxon>Sphingomonas</taxon>
    </lineage>
</organism>
<evidence type="ECO:0000256" key="3">
    <source>
        <dbReference type="ARBA" id="ARBA00022490"/>
    </source>
</evidence>
<keyword evidence="6" id="KW-0598">Phosphotransferase system</keyword>
<dbReference type="EMBL" id="NSLI01000002">
    <property type="protein sequence ID" value="PAX08428.1"/>
    <property type="molecule type" value="Genomic_DNA"/>
</dbReference>
<dbReference type="CDD" id="cd00006">
    <property type="entry name" value="PTS_IIA_man"/>
    <property type="match status" value="1"/>
</dbReference>
<evidence type="ECO:0000256" key="1">
    <source>
        <dbReference type="ARBA" id="ARBA00004496"/>
    </source>
</evidence>
<accession>A0A2A2SGS8</accession>
<dbReference type="GO" id="GO:0009401">
    <property type="term" value="P:phosphoenolpyruvate-dependent sugar phosphotransferase system"/>
    <property type="evidence" value="ECO:0007669"/>
    <property type="project" value="UniProtKB-KW"/>
</dbReference>
<comment type="caution">
    <text evidence="9">The sequence shown here is derived from an EMBL/GenBank/DDBJ whole genome shotgun (WGS) entry which is preliminary data.</text>
</comment>
<dbReference type="GO" id="GO:0016020">
    <property type="term" value="C:membrane"/>
    <property type="evidence" value="ECO:0007669"/>
    <property type="project" value="InterPro"/>
</dbReference>
<evidence type="ECO:0000259" key="8">
    <source>
        <dbReference type="PROSITE" id="PS51096"/>
    </source>
</evidence>
<evidence type="ECO:0000256" key="6">
    <source>
        <dbReference type="ARBA" id="ARBA00022683"/>
    </source>
</evidence>
<keyword evidence="3" id="KW-0963">Cytoplasm</keyword>
<dbReference type="Gene3D" id="3.40.50.510">
    <property type="entry name" value="Phosphotransferase system, mannose-type IIA component"/>
    <property type="match status" value="1"/>
</dbReference>
<feature type="domain" description="PTS EIIA type-4" evidence="8">
    <location>
        <begin position="1"/>
        <end position="123"/>
    </location>
</feature>
<dbReference type="RefSeq" id="WP_095996938.1">
    <property type="nucleotide sequence ID" value="NZ_NSLI01000002.1"/>
</dbReference>
<dbReference type="InterPro" id="IPR036662">
    <property type="entry name" value="PTS_EIIA_man-typ_sf"/>
</dbReference>
<keyword evidence="5" id="KW-0808">Transferase</keyword>
<dbReference type="SUPFAM" id="SSF53062">
    <property type="entry name" value="PTS system fructose IIA component-like"/>
    <property type="match status" value="1"/>
</dbReference>
<evidence type="ECO:0000313" key="10">
    <source>
        <dbReference type="Proteomes" id="UP000218151"/>
    </source>
</evidence>
<keyword evidence="7" id="KW-0418">Kinase</keyword>
<evidence type="ECO:0000256" key="7">
    <source>
        <dbReference type="ARBA" id="ARBA00022777"/>
    </source>
</evidence>